<evidence type="ECO:0000313" key="1">
    <source>
        <dbReference type="EMBL" id="KAJ1175141.1"/>
    </source>
</evidence>
<dbReference type="EMBL" id="JANPWB010000006">
    <property type="protein sequence ID" value="KAJ1175141.1"/>
    <property type="molecule type" value="Genomic_DNA"/>
</dbReference>
<comment type="caution">
    <text evidence="1">The sequence shown here is derived from an EMBL/GenBank/DDBJ whole genome shotgun (WGS) entry which is preliminary data.</text>
</comment>
<evidence type="ECO:0000313" key="2">
    <source>
        <dbReference type="Proteomes" id="UP001066276"/>
    </source>
</evidence>
<organism evidence="1 2">
    <name type="scientific">Pleurodeles waltl</name>
    <name type="common">Iberian ribbed newt</name>
    <dbReference type="NCBI Taxonomy" id="8319"/>
    <lineage>
        <taxon>Eukaryota</taxon>
        <taxon>Metazoa</taxon>
        <taxon>Chordata</taxon>
        <taxon>Craniata</taxon>
        <taxon>Vertebrata</taxon>
        <taxon>Euteleostomi</taxon>
        <taxon>Amphibia</taxon>
        <taxon>Batrachia</taxon>
        <taxon>Caudata</taxon>
        <taxon>Salamandroidea</taxon>
        <taxon>Salamandridae</taxon>
        <taxon>Pleurodelinae</taxon>
        <taxon>Pleurodeles</taxon>
    </lineage>
</organism>
<dbReference type="AlphaFoldDB" id="A0AAV7TFK1"/>
<sequence>MPQQGPNPARRCGDIQKSGVVSESCHVESPWRARPRLTPAPACAPIDSRAGPPRVCVALTARVEAKTQARLAWSPKCRSRRSPQTATMKDALTQDRQAAVGLNLWAPALHPRCVSVPPSLRS</sequence>
<dbReference type="Proteomes" id="UP001066276">
    <property type="component" value="Chromosome 3_2"/>
</dbReference>
<reference evidence="1" key="1">
    <citation type="journal article" date="2022" name="bioRxiv">
        <title>Sequencing and chromosome-scale assembly of the giantPleurodeles waltlgenome.</title>
        <authorList>
            <person name="Brown T."/>
            <person name="Elewa A."/>
            <person name="Iarovenko S."/>
            <person name="Subramanian E."/>
            <person name="Araus A.J."/>
            <person name="Petzold A."/>
            <person name="Susuki M."/>
            <person name="Suzuki K.-i.T."/>
            <person name="Hayashi T."/>
            <person name="Toyoda A."/>
            <person name="Oliveira C."/>
            <person name="Osipova E."/>
            <person name="Leigh N.D."/>
            <person name="Simon A."/>
            <person name="Yun M.H."/>
        </authorList>
    </citation>
    <scope>NUCLEOTIDE SEQUENCE</scope>
    <source>
        <strain evidence="1">20211129_DDA</strain>
        <tissue evidence="1">Liver</tissue>
    </source>
</reference>
<proteinExistence type="predicted"/>
<accession>A0AAV7TFK1</accession>
<protein>
    <submittedName>
        <fullName evidence="1">Uncharacterized protein</fullName>
    </submittedName>
</protein>
<keyword evidence="2" id="KW-1185">Reference proteome</keyword>
<name>A0AAV7TFK1_PLEWA</name>
<gene>
    <name evidence="1" type="ORF">NDU88_000432</name>
</gene>